<dbReference type="eggNOG" id="COG2337">
    <property type="taxonomic scope" value="Bacteria"/>
</dbReference>
<dbReference type="GO" id="GO:0006402">
    <property type="term" value="P:mRNA catabolic process"/>
    <property type="evidence" value="ECO:0007669"/>
    <property type="project" value="TreeGrafter"/>
</dbReference>
<dbReference type="AlphaFoldDB" id="A0A0R1KAE2"/>
<comment type="similarity">
    <text evidence="1">Belongs to the PemK/MazF family.</text>
</comment>
<dbReference type="EMBL" id="AZDZ01000003">
    <property type="protein sequence ID" value="KRK80464.1"/>
    <property type="molecule type" value="Genomic_DNA"/>
</dbReference>
<reference evidence="3 4" key="1">
    <citation type="journal article" date="2015" name="Genome Announc.">
        <title>Expanding the biotechnology potential of lactobacilli through comparative genomics of 213 strains and associated genera.</title>
        <authorList>
            <person name="Sun Z."/>
            <person name="Harris H.M."/>
            <person name="McCann A."/>
            <person name="Guo C."/>
            <person name="Argimon S."/>
            <person name="Zhang W."/>
            <person name="Yang X."/>
            <person name="Jeffery I.B."/>
            <person name="Cooney J.C."/>
            <person name="Kagawa T.F."/>
            <person name="Liu W."/>
            <person name="Song Y."/>
            <person name="Salvetti E."/>
            <person name="Wrobel A."/>
            <person name="Rasinkangas P."/>
            <person name="Parkhill J."/>
            <person name="Rea M.C."/>
            <person name="O'Sullivan O."/>
            <person name="Ritari J."/>
            <person name="Douillard F.P."/>
            <person name="Paul Ross R."/>
            <person name="Yang R."/>
            <person name="Briner A.E."/>
            <person name="Felis G.E."/>
            <person name="de Vos W.M."/>
            <person name="Barrangou R."/>
            <person name="Klaenhammer T.R."/>
            <person name="Caufield P.W."/>
            <person name="Cui Y."/>
            <person name="Zhang H."/>
            <person name="O'Toole P.W."/>
        </authorList>
    </citation>
    <scope>NUCLEOTIDE SEQUENCE [LARGE SCALE GENOMIC DNA]</scope>
    <source>
        <strain evidence="3 4">DSM 19682</strain>
    </source>
</reference>
<dbReference type="STRING" id="1423775.FD03_GL001888"/>
<dbReference type="InterPro" id="IPR011067">
    <property type="entry name" value="Plasmid_toxin/cell-grow_inhib"/>
</dbReference>
<dbReference type="Pfam" id="PF02452">
    <property type="entry name" value="PemK_toxin"/>
    <property type="match status" value="1"/>
</dbReference>
<dbReference type="SUPFAM" id="SSF50118">
    <property type="entry name" value="Cell growth inhibitor/plasmid maintenance toxic component"/>
    <property type="match status" value="1"/>
</dbReference>
<dbReference type="GO" id="GO:0016075">
    <property type="term" value="P:rRNA catabolic process"/>
    <property type="evidence" value="ECO:0007669"/>
    <property type="project" value="TreeGrafter"/>
</dbReference>
<dbReference type="OrthoDB" id="9808744at2"/>
<dbReference type="PANTHER" id="PTHR33988">
    <property type="entry name" value="ENDORIBONUCLEASE MAZF-RELATED"/>
    <property type="match status" value="1"/>
</dbReference>
<keyword evidence="2" id="KW-1277">Toxin-antitoxin system</keyword>
<proteinExistence type="inferred from homology"/>
<evidence type="ECO:0000313" key="3">
    <source>
        <dbReference type="EMBL" id="KRK80464.1"/>
    </source>
</evidence>
<dbReference type="Gene3D" id="2.30.30.110">
    <property type="match status" value="1"/>
</dbReference>
<comment type="caution">
    <text evidence="3">The sequence shown here is derived from an EMBL/GenBank/DDBJ whole genome shotgun (WGS) entry which is preliminary data.</text>
</comment>
<evidence type="ECO:0000313" key="4">
    <source>
        <dbReference type="Proteomes" id="UP000051248"/>
    </source>
</evidence>
<accession>A0A0R1KAE2</accession>
<name>A0A0R1KAE2_9LACO</name>
<keyword evidence="4" id="KW-1185">Reference proteome</keyword>
<gene>
    <name evidence="3" type="ORF">FD03_GL001888</name>
</gene>
<dbReference type="GO" id="GO:0003677">
    <property type="term" value="F:DNA binding"/>
    <property type="evidence" value="ECO:0007669"/>
    <property type="project" value="InterPro"/>
</dbReference>
<evidence type="ECO:0000256" key="2">
    <source>
        <dbReference type="ARBA" id="ARBA00022649"/>
    </source>
</evidence>
<dbReference type="PANTHER" id="PTHR33988:SF2">
    <property type="entry name" value="ENDORIBONUCLEASE MAZF"/>
    <property type="match status" value="1"/>
</dbReference>
<organism evidence="3 4">
    <name type="scientific">Companilactobacillus nodensis DSM 19682 = JCM 14932 = NBRC 107160</name>
    <dbReference type="NCBI Taxonomy" id="1423775"/>
    <lineage>
        <taxon>Bacteria</taxon>
        <taxon>Bacillati</taxon>
        <taxon>Bacillota</taxon>
        <taxon>Bacilli</taxon>
        <taxon>Lactobacillales</taxon>
        <taxon>Lactobacillaceae</taxon>
        <taxon>Companilactobacillus</taxon>
    </lineage>
</organism>
<dbReference type="InterPro" id="IPR003477">
    <property type="entry name" value="PemK-like"/>
</dbReference>
<dbReference type="RefSeq" id="WP_025024483.1">
    <property type="nucleotide sequence ID" value="NZ_AZDZ01000003.1"/>
</dbReference>
<dbReference type="Proteomes" id="UP000051248">
    <property type="component" value="Unassembled WGS sequence"/>
</dbReference>
<dbReference type="PATRIC" id="fig|1423775.4.peg.1926"/>
<evidence type="ECO:0008006" key="5">
    <source>
        <dbReference type="Google" id="ProtNLM"/>
    </source>
</evidence>
<protein>
    <recommendedName>
        <fullName evidence="5">mRNA interferase</fullName>
    </recommendedName>
</protein>
<evidence type="ECO:0000256" key="1">
    <source>
        <dbReference type="ARBA" id="ARBA00007521"/>
    </source>
</evidence>
<dbReference type="GO" id="GO:0004521">
    <property type="term" value="F:RNA endonuclease activity"/>
    <property type="evidence" value="ECO:0007669"/>
    <property type="project" value="TreeGrafter"/>
</dbReference>
<sequence>MKKYKQGEIFFVDLEPAKGTEPKKKRPCIIVSNDNYNKYFNTVLIVPISSSSKYRSDPKYLDSPLFETIKAKNIEGTALLQHLRAVDPRIRINSDVSAQIGTAQMNKISEVIKQFL</sequence>